<evidence type="ECO:0000256" key="5">
    <source>
        <dbReference type="ARBA" id="ARBA00022490"/>
    </source>
</evidence>
<reference evidence="10 11" key="1">
    <citation type="journal article" date="2016" name="Nat. Commun.">
        <title>Thousands of microbial genomes shed light on interconnected biogeochemical processes in an aquifer system.</title>
        <authorList>
            <person name="Anantharaman K."/>
            <person name="Brown C.T."/>
            <person name="Hug L.A."/>
            <person name="Sharon I."/>
            <person name="Castelle C.J."/>
            <person name="Probst A.J."/>
            <person name="Thomas B.C."/>
            <person name="Singh A."/>
            <person name="Wilkins M.J."/>
            <person name="Karaoz U."/>
            <person name="Brodie E.L."/>
            <person name="Williams K.H."/>
            <person name="Hubbard S.S."/>
            <person name="Banfield J.F."/>
        </authorList>
    </citation>
    <scope>NUCLEOTIDE SEQUENCE [LARGE SCALE GENOMIC DNA]</scope>
</reference>
<comment type="caution">
    <text evidence="10">The sequence shown here is derived from an EMBL/GenBank/DDBJ whole genome shotgun (WGS) entry which is preliminary data.</text>
</comment>
<evidence type="ECO:0000256" key="8">
    <source>
        <dbReference type="ARBA" id="ARBA00022691"/>
    </source>
</evidence>
<dbReference type="PANTHER" id="PTHR11579:SF0">
    <property type="entry name" value="PROTEIN-L-ISOASPARTATE(D-ASPARTATE) O-METHYLTRANSFERASE"/>
    <property type="match status" value="1"/>
</dbReference>
<dbReference type="EMBL" id="MHCL01000020">
    <property type="protein sequence ID" value="OGY20876.1"/>
    <property type="molecule type" value="Genomic_DNA"/>
</dbReference>
<dbReference type="PANTHER" id="PTHR11579">
    <property type="entry name" value="PROTEIN-L-ISOASPARTATE O-METHYLTRANSFERASE"/>
    <property type="match status" value="1"/>
</dbReference>
<dbReference type="EC" id="2.1.1.77" evidence="3 9"/>
<sequence length="288" mass="31926">MNAAEQGNQTPLPDIFAPLSLEEFASSMMKQARVSDLRMHQALLRVDRKIFVPEQFQAYAYVDSTLPLIRDVGDHFATISQPSLTVQMIDLLNLQEDSNALEIGTGSGFSSALMSQLCANVVTIERIPELVTKARERINALQITNVSVIEADGAKGFAQNGPYDRIISTVAMKKIPDEYVFQLKEGGSLLLPVGDLWYGQYLVLGKKQAGRLETIQASSVQFVPIITDQEELGWSFQESYESLISLSQGDLDEDALKEYAQRLNMSPESFGKLLRTVTGFHDASESIR</sequence>
<dbReference type="STRING" id="1797593.A3A65_02765"/>
<dbReference type="CDD" id="cd02440">
    <property type="entry name" value="AdoMet_MTases"/>
    <property type="match status" value="1"/>
</dbReference>
<dbReference type="Proteomes" id="UP000176723">
    <property type="component" value="Unassembled WGS sequence"/>
</dbReference>
<dbReference type="NCBIfam" id="TIGR00080">
    <property type="entry name" value="pimt"/>
    <property type="match status" value="1"/>
</dbReference>
<dbReference type="GO" id="GO:0004719">
    <property type="term" value="F:protein-L-isoaspartate (D-aspartate) O-methyltransferase activity"/>
    <property type="evidence" value="ECO:0007669"/>
    <property type="project" value="UniProtKB-UniRule"/>
</dbReference>
<evidence type="ECO:0000256" key="7">
    <source>
        <dbReference type="ARBA" id="ARBA00022679"/>
    </source>
</evidence>
<name>A0A1G1VZN2_9BACT</name>
<evidence type="ECO:0000313" key="10">
    <source>
        <dbReference type="EMBL" id="OGY20876.1"/>
    </source>
</evidence>
<evidence type="ECO:0000256" key="2">
    <source>
        <dbReference type="ARBA" id="ARBA00005369"/>
    </source>
</evidence>
<dbReference type="GO" id="GO:0032259">
    <property type="term" value="P:methylation"/>
    <property type="evidence" value="ECO:0007669"/>
    <property type="project" value="UniProtKB-KW"/>
</dbReference>
<dbReference type="Gene3D" id="3.40.50.150">
    <property type="entry name" value="Vaccinia Virus protein VP39"/>
    <property type="match status" value="1"/>
</dbReference>
<comment type="similarity">
    <text evidence="2">Belongs to the methyltransferase superfamily. L-isoaspartyl/D-aspartyl protein methyltransferase family.</text>
</comment>
<dbReference type="InterPro" id="IPR000682">
    <property type="entry name" value="PCMT"/>
</dbReference>
<evidence type="ECO:0000256" key="6">
    <source>
        <dbReference type="ARBA" id="ARBA00022603"/>
    </source>
</evidence>
<dbReference type="SUPFAM" id="SSF53335">
    <property type="entry name" value="S-adenosyl-L-methionine-dependent methyltransferases"/>
    <property type="match status" value="1"/>
</dbReference>
<dbReference type="GO" id="GO:0030091">
    <property type="term" value="P:protein repair"/>
    <property type="evidence" value="ECO:0007669"/>
    <property type="project" value="UniProtKB-UniRule"/>
</dbReference>
<dbReference type="Pfam" id="PF01135">
    <property type="entry name" value="PCMT"/>
    <property type="match status" value="1"/>
</dbReference>
<evidence type="ECO:0000256" key="3">
    <source>
        <dbReference type="ARBA" id="ARBA00011890"/>
    </source>
</evidence>
<keyword evidence="8" id="KW-0949">S-adenosyl-L-methionine</keyword>
<evidence type="ECO:0000313" key="11">
    <source>
        <dbReference type="Proteomes" id="UP000176723"/>
    </source>
</evidence>
<accession>A0A1G1VZN2</accession>
<gene>
    <name evidence="10" type="ORF">A3A65_02765</name>
</gene>
<keyword evidence="6 10" id="KW-0489">Methyltransferase</keyword>
<keyword evidence="7 10" id="KW-0808">Transferase</keyword>
<dbReference type="NCBIfam" id="NF001453">
    <property type="entry name" value="PRK00312.1"/>
    <property type="match status" value="1"/>
</dbReference>
<dbReference type="InterPro" id="IPR029063">
    <property type="entry name" value="SAM-dependent_MTases_sf"/>
</dbReference>
<proteinExistence type="inferred from homology"/>
<comment type="subcellular location">
    <subcellularLocation>
        <location evidence="1">Cytoplasm</location>
    </subcellularLocation>
</comment>
<protein>
    <recommendedName>
        <fullName evidence="4 9">Protein-L-isoaspartate O-methyltransferase</fullName>
        <ecNumber evidence="3 9">2.1.1.77</ecNumber>
    </recommendedName>
</protein>
<organism evidence="10 11">
    <name type="scientific">Candidatus Chisholmbacteria bacterium RIFCSPLOWO2_01_FULL_49_14</name>
    <dbReference type="NCBI Taxonomy" id="1797593"/>
    <lineage>
        <taxon>Bacteria</taxon>
        <taxon>Candidatus Chisholmiibacteriota</taxon>
    </lineage>
</organism>
<dbReference type="GO" id="GO:0005737">
    <property type="term" value="C:cytoplasm"/>
    <property type="evidence" value="ECO:0007669"/>
    <property type="project" value="UniProtKB-SubCell"/>
</dbReference>
<evidence type="ECO:0000256" key="4">
    <source>
        <dbReference type="ARBA" id="ARBA00013346"/>
    </source>
</evidence>
<dbReference type="PROSITE" id="PS01279">
    <property type="entry name" value="PCMT"/>
    <property type="match status" value="1"/>
</dbReference>
<evidence type="ECO:0000256" key="9">
    <source>
        <dbReference type="NCBIfam" id="TIGR00080"/>
    </source>
</evidence>
<dbReference type="AlphaFoldDB" id="A0A1G1VZN2"/>
<evidence type="ECO:0000256" key="1">
    <source>
        <dbReference type="ARBA" id="ARBA00004496"/>
    </source>
</evidence>
<keyword evidence="5" id="KW-0963">Cytoplasm</keyword>